<dbReference type="Pfam" id="PF00134">
    <property type="entry name" value="Cyclin_N"/>
    <property type="match status" value="1"/>
</dbReference>
<feature type="domain" description="Cyclin N-terminal" evidence="1">
    <location>
        <begin position="63"/>
        <end position="160"/>
    </location>
</feature>
<comment type="caution">
    <text evidence="2">The sequence shown here is derived from an EMBL/GenBank/DDBJ whole genome shotgun (WGS) entry which is preliminary data.</text>
</comment>
<dbReference type="InterPro" id="IPR006671">
    <property type="entry name" value="Cyclin_N"/>
</dbReference>
<evidence type="ECO:0000313" key="3">
    <source>
        <dbReference type="Proteomes" id="UP001176961"/>
    </source>
</evidence>
<dbReference type="EMBL" id="CATQJL010000112">
    <property type="protein sequence ID" value="CAJ0595182.1"/>
    <property type="molecule type" value="Genomic_DNA"/>
</dbReference>
<evidence type="ECO:0000313" key="2">
    <source>
        <dbReference type="EMBL" id="CAJ0595182.1"/>
    </source>
</evidence>
<dbReference type="Gene3D" id="1.10.472.10">
    <property type="entry name" value="Cyclin-like"/>
    <property type="match status" value="2"/>
</dbReference>
<dbReference type="AlphaFoldDB" id="A0AA36GN92"/>
<evidence type="ECO:0000259" key="1">
    <source>
        <dbReference type="Pfam" id="PF00134"/>
    </source>
</evidence>
<organism evidence="2 3">
    <name type="scientific">Cylicocyclus nassatus</name>
    <name type="common">Nematode worm</name>
    <dbReference type="NCBI Taxonomy" id="53992"/>
    <lineage>
        <taxon>Eukaryota</taxon>
        <taxon>Metazoa</taxon>
        <taxon>Ecdysozoa</taxon>
        <taxon>Nematoda</taxon>
        <taxon>Chromadorea</taxon>
        <taxon>Rhabditida</taxon>
        <taxon>Rhabditina</taxon>
        <taxon>Rhabditomorpha</taxon>
        <taxon>Strongyloidea</taxon>
        <taxon>Strongylidae</taxon>
        <taxon>Cylicocyclus</taxon>
    </lineage>
</organism>
<keyword evidence="3" id="KW-1185">Reference proteome</keyword>
<sequence length="320" mass="36180">MLNLSIIICFAYDVAKRSNKIILDFERYCNEFSRDTYHWLCYRESTVHAIGMSFLAAQKLGGVTETVRKTAVMKAIIEMRKMGYAAESIHLGAYIMDKCLDSFHVACQALPDVCAVSMVLGTKIEEYESLRPGTLNGLAGASRNKKRLCHIEKRIIHELASGLCFPTPLVLANFMLAHLHSNEEQARFVHYLLDLAVLESRFRDEAGARLAHAAVCISAAVVDDNKVRNSECRALVEAEHRLSNFTQMLCGSTRDVMRELIIEMEKAVDEKNAVLVEYLAEDSRRVCYSEVSPALWNFIFKDSHIRIHNDKESESILQIA</sequence>
<protein>
    <recommendedName>
        <fullName evidence="1">Cyclin N-terminal domain-containing protein</fullName>
    </recommendedName>
</protein>
<dbReference type="SUPFAM" id="SSF47954">
    <property type="entry name" value="Cyclin-like"/>
    <property type="match status" value="1"/>
</dbReference>
<proteinExistence type="predicted"/>
<dbReference type="InterPro" id="IPR036915">
    <property type="entry name" value="Cyclin-like_sf"/>
</dbReference>
<gene>
    <name evidence="2" type="ORF">CYNAS_LOCUS7165</name>
</gene>
<name>A0AA36GN92_CYLNA</name>
<dbReference type="Proteomes" id="UP001176961">
    <property type="component" value="Unassembled WGS sequence"/>
</dbReference>
<reference evidence="2" key="1">
    <citation type="submission" date="2023-07" db="EMBL/GenBank/DDBJ databases">
        <authorList>
            <consortium name="CYATHOMIX"/>
        </authorList>
    </citation>
    <scope>NUCLEOTIDE SEQUENCE</scope>
    <source>
        <strain evidence="2">N/A</strain>
    </source>
</reference>
<accession>A0AA36GN92</accession>